<evidence type="ECO:0000259" key="1">
    <source>
        <dbReference type="Pfam" id="PF00156"/>
    </source>
</evidence>
<dbReference type="Proteomes" id="UP000530234">
    <property type="component" value="Unassembled WGS sequence"/>
</dbReference>
<dbReference type="RefSeq" id="WP_182664389.1">
    <property type="nucleotide sequence ID" value="NZ_VKHS01000334.1"/>
</dbReference>
<dbReference type="CDD" id="cd06223">
    <property type="entry name" value="PRTases_typeI"/>
    <property type="match status" value="1"/>
</dbReference>
<gene>
    <name evidence="2" type="ORF">FOE67_14540</name>
</gene>
<name>A0A7W3T4D5_9ACTN</name>
<dbReference type="InterPro" id="IPR000836">
    <property type="entry name" value="PRTase_dom"/>
</dbReference>
<dbReference type="Gene3D" id="3.30.1310.20">
    <property type="entry name" value="PRTase-like"/>
    <property type="match status" value="1"/>
</dbReference>
<feature type="domain" description="Phosphoribosyltransferase" evidence="1">
    <location>
        <begin position="15"/>
        <end position="166"/>
    </location>
</feature>
<keyword evidence="3" id="KW-1185">Reference proteome</keyword>
<dbReference type="InterPro" id="IPR029057">
    <property type="entry name" value="PRTase-like"/>
</dbReference>
<keyword evidence="2" id="KW-0808">Transferase</keyword>
<sequence length="228" mass="24634">MRYHDRRHAGRELALRLVEHAAEEELPDPIVLALPRGGVPVAVEPARALDAPLDVLVTRKIGVPGRPESGIGAIVGDDPPLFDRAALDLLGLNEQRLAPDVARERAELRRRESLYRGDRPEPRVEGRAVVLVDDGLATGVTARAALRHLRRRGAARLILAVPVGAPGTVAAMGSEPEGADDIVCPLRPRGFYAVGQWYDVFPQVGDEEVIDLLRGHAARGTGGRHREG</sequence>
<accession>A0A7W3T4D5</accession>
<proteinExistence type="predicted"/>
<reference evidence="3" key="1">
    <citation type="submission" date="2019-10" db="EMBL/GenBank/DDBJ databases">
        <title>Streptomyces sp. nov., a novel actinobacterium isolated from alkaline environment.</title>
        <authorList>
            <person name="Golinska P."/>
        </authorList>
    </citation>
    <scope>NUCLEOTIDE SEQUENCE [LARGE SCALE GENOMIC DNA]</scope>
    <source>
        <strain evidence="3">DSM 42108</strain>
    </source>
</reference>
<protein>
    <submittedName>
        <fullName evidence="2">Phosphoribosyltransferase</fullName>
    </submittedName>
</protein>
<organism evidence="2 3">
    <name type="scientific">Streptomyces calidiresistens</name>
    <dbReference type="NCBI Taxonomy" id="1485586"/>
    <lineage>
        <taxon>Bacteria</taxon>
        <taxon>Bacillati</taxon>
        <taxon>Actinomycetota</taxon>
        <taxon>Actinomycetes</taxon>
        <taxon>Kitasatosporales</taxon>
        <taxon>Streptomycetaceae</taxon>
        <taxon>Streptomyces</taxon>
    </lineage>
</organism>
<keyword evidence="2" id="KW-0328">Glycosyltransferase</keyword>
<comment type="caution">
    <text evidence="2">The sequence shown here is derived from an EMBL/GenBank/DDBJ whole genome shotgun (WGS) entry which is preliminary data.</text>
</comment>
<dbReference type="SUPFAM" id="SSF53271">
    <property type="entry name" value="PRTase-like"/>
    <property type="match status" value="1"/>
</dbReference>
<dbReference type="EMBL" id="VKHS01000334">
    <property type="protein sequence ID" value="MBB0230702.1"/>
    <property type="molecule type" value="Genomic_DNA"/>
</dbReference>
<evidence type="ECO:0000313" key="3">
    <source>
        <dbReference type="Proteomes" id="UP000530234"/>
    </source>
</evidence>
<dbReference type="GO" id="GO:0016757">
    <property type="term" value="F:glycosyltransferase activity"/>
    <property type="evidence" value="ECO:0007669"/>
    <property type="project" value="UniProtKB-KW"/>
</dbReference>
<evidence type="ECO:0000313" key="2">
    <source>
        <dbReference type="EMBL" id="MBB0230702.1"/>
    </source>
</evidence>
<dbReference type="Pfam" id="PF00156">
    <property type="entry name" value="Pribosyltran"/>
    <property type="match status" value="1"/>
</dbReference>
<dbReference type="Gene3D" id="3.40.50.2020">
    <property type="match status" value="1"/>
</dbReference>
<dbReference type="AlphaFoldDB" id="A0A7W3T4D5"/>